<accession>S8EAW1</accession>
<organism evidence="8 9">
    <name type="scientific">Fomitopsis schrenkii</name>
    <name type="common">Brown rot fungus</name>
    <dbReference type="NCBI Taxonomy" id="2126942"/>
    <lineage>
        <taxon>Eukaryota</taxon>
        <taxon>Fungi</taxon>
        <taxon>Dikarya</taxon>
        <taxon>Basidiomycota</taxon>
        <taxon>Agaricomycotina</taxon>
        <taxon>Agaricomycetes</taxon>
        <taxon>Polyporales</taxon>
        <taxon>Fomitopsis</taxon>
    </lineage>
</organism>
<dbReference type="Proteomes" id="UP000015241">
    <property type="component" value="Unassembled WGS sequence"/>
</dbReference>
<evidence type="ECO:0000256" key="5">
    <source>
        <dbReference type="SAM" id="MobiDB-lite"/>
    </source>
</evidence>
<dbReference type="InterPro" id="IPR011701">
    <property type="entry name" value="MFS"/>
</dbReference>
<feature type="transmembrane region" description="Helical" evidence="6">
    <location>
        <begin position="426"/>
        <end position="445"/>
    </location>
</feature>
<dbReference type="OrthoDB" id="2585655at2759"/>
<feature type="transmembrane region" description="Helical" evidence="6">
    <location>
        <begin position="281"/>
        <end position="301"/>
    </location>
</feature>
<feature type="transmembrane region" description="Helical" evidence="6">
    <location>
        <begin position="185"/>
        <end position="203"/>
    </location>
</feature>
<name>S8EAW1_FOMSC</name>
<dbReference type="Gene3D" id="1.20.1250.20">
    <property type="entry name" value="MFS general substrate transporter like domains"/>
    <property type="match status" value="1"/>
</dbReference>
<evidence type="ECO:0000256" key="2">
    <source>
        <dbReference type="ARBA" id="ARBA00022692"/>
    </source>
</evidence>
<feature type="transmembrane region" description="Helical" evidence="6">
    <location>
        <begin position="29"/>
        <end position="47"/>
    </location>
</feature>
<sequence>MSAREQLDIEHVAVVDDPRQWSSARKTSILLIISSASLITTIAAGIYNPSIQQIEADLHASSSQISWTLSLFVLIQGVIPLFWSVLSELRGRQIVYLMSIALFVGGSIGAALSPSIGLLIGMRCVQAAGSSAVLAIGAATLADIFDSHERGSKMGLYYSAPLLGPSIGPILGGGLTQGFNWRACFWFLVIFGTLNHCSFAFLFKDTFRRERSLAYQRMLRRTLQAQRTEDPPMPMHDLKEPVVTSGEHAEASTDNSSVGSFKLSARDVDPVMPMIRVLRSVNNPVILTASGFIYGFSYSILYTTVRALASGYHYNSLQTGLVLLAFGAGAVMGSIVGGKWSDHTLARVKQKHGGESFPEMRLESTFLGMVFLPPSIVAYGWVIQERVHVAAPCVFLFLCGLFSVWIYSSTLAYIVDSNAGRSSSAVATNSLFRGIFAFVAAEVAVPLQDRIGNGWMYTLWGGLMVLTNVLILAVWWRGQRWREQAHEKQR</sequence>
<dbReference type="PROSITE" id="PS50850">
    <property type="entry name" value="MFS"/>
    <property type="match status" value="1"/>
</dbReference>
<reference evidence="8 9" key="1">
    <citation type="journal article" date="2012" name="Science">
        <title>The Paleozoic origin of enzymatic lignin decomposition reconstructed from 31 fungal genomes.</title>
        <authorList>
            <person name="Floudas D."/>
            <person name="Binder M."/>
            <person name="Riley R."/>
            <person name="Barry K."/>
            <person name="Blanchette R.A."/>
            <person name="Henrissat B."/>
            <person name="Martinez A.T."/>
            <person name="Otillar R."/>
            <person name="Spatafora J.W."/>
            <person name="Yadav J.S."/>
            <person name="Aerts A."/>
            <person name="Benoit I."/>
            <person name="Boyd A."/>
            <person name="Carlson A."/>
            <person name="Copeland A."/>
            <person name="Coutinho P.M."/>
            <person name="de Vries R.P."/>
            <person name="Ferreira P."/>
            <person name="Findley K."/>
            <person name="Foster B."/>
            <person name="Gaskell J."/>
            <person name="Glotzer D."/>
            <person name="Gorecki P."/>
            <person name="Heitman J."/>
            <person name="Hesse C."/>
            <person name="Hori C."/>
            <person name="Igarashi K."/>
            <person name="Jurgens J.A."/>
            <person name="Kallen N."/>
            <person name="Kersten P."/>
            <person name="Kohler A."/>
            <person name="Kuees U."/>
            <person name="Kumar T.K.A."/>
            <person name="Kuo A."/>
            <person name="LaButti K."/>
            <person name="Larrondo L.F."/>
            <person name="Lindquist E."/>
            <person name="Ling A."/>
            <person name="Lombard V."/>
            <person name="Lucas S."/>
            <person name="Lundell T."/>
            <person name="Martin R."/>
            <person name="McLaughlin D.J."/>
            <person name="Morgenstern I."/>
            <person name="Morin E."/>
            <person name="Murat C."/>
            <person name="Nagy L.G."/>
            <person name="Nolan M."/>
            <person name="Ohm R.A."/>
            <person name="Patyshakuliyeva A."/>
            <person name="Rokas A."/>
            <person name="Ruiz-Duenas F.J."/>
            <person name="Sabat G."/>
            <person name="Salamov A."/>
            <person name="Samejima M."/>
            <person name="Schmutz J."/>
            <person name="Slot J.C."/>
            <person name="St John F."/>
            <person name="Stenlid J."/>
            <person name="Sun H."/>
            <person name="Sun S."/>
            <person name="Syed K."/>
            <person name="Tsang A."/>
            <person name="Wiebenga A."/>
            <person name="Young D."/>
            <person name="Pisabarro A."/>
            <person name="Eastwood D.C."/>
            <person name="Martin F."/>
            <person name="Cullen D."/>
            <person name="Grigoriev I.V."/>
            <person name="Hibbett D.S."/>
        </authorList>
    </citation>
    <scope>NUCLEOTIDE SEQUENCE</scope>
    <source>
        <strain evidence="9">FP-58527</strain>
    </source>
</reference>
<evidence type="ECO:0000256" key="3">
    <source>
        <dbReference type="ARBA" id="ARBA00022989"/>
    </source>
</evidence>
<feature type="region of interest" description="Disordered" evidence="5">
    <location>
        <begin position="229"/>
        <end position="258"/>
    </location>
</feature>
<feature type="transmembrane region" description="Helical" evidence="6">
    <location>
        <begin position="321"/>
        <end position="341"/>
    </location>
</feature>
<dbReference type="CDD" id="cd17323">
    <property type="entry name" value="MFS_Tpo1_MDR_like"/>
    <property type="match status" value="1"/>
</dbReference>
<dbReference type="PANTHER" id="PTHR23502">
    <property type="entry name" value="MAJOR FACILITATOR SUPERFAMILY"/>
    <property type="match status" value="1"/>
</dbReference>
<evidence type="ECO:0000259" key="7">
    <source>
        <dbReference type="PROSITE" id="PS50850"/>
    </source>
</evidence>
<evidence type="ECO:0000256" key="4">
    <source>
        <dbReference type="ARBA" id="ARBA00023136"/>
    </source>
</evidence>
<feature type="transmembrane region" description="Helical" evidence="6">
    <location>
        <begin position="127"/>
        <end position="145"/>
    </location>
</feature>
<evidence type="ECO:0000256" key="1">
    <source>
        <dbReference type="ARBA" id="ARBA00004141"/>
    </source>
</evidence>
<keyword evidence="9" id="KW-1185">Reference proteome</keyword>
<feature type="transmembrane region" description="Helical" evidence="6">
    <location>
        <begin position="94"/>
        <end position="121"/>
    </location>
</feature>
<dbReference type="Gene3D" id="1.20.1720.10">
    <property type="entry name" value="Multidrug resistance protein D"/>
    <property type="match status" value="1"/>
</dbReference>
<dbReference type="eggNOG" id="KOG0255">
    <property type="taxonomic scope" value="Eukaryota"/>
</dbReference>
<dbReference type="EMBL" id="KE504140">
    <property type="protein sequence ID" value="EPT01718.1"/>
    <property type="molecule type" value="Genomic_DNA"/>
</dbReference>
<feature type="transmembrane region" description="Helical" evidence="6">
    <location>
        <begin position="157"/>
        <end position="179"/>
    </location>
</feature>
<gene>
    <name evidence="8" type="ORF">FOMPIDRAFT_40646</name>
</gene>
<dbReference type="GO" id="GO:0005886">
    <property type="term" value="C:plasma membrane"/>
    <property type="evidence" value="ECO:0007669"/>
    <property type="project" value="TreeGrafter"/>
</dbReference>
<comment type="subcellular location">
    <subcellularLocation>
        <location evidence="1">Membrane</location>
        <topology evidence="1">Multi-pass membrane protein</topology>
    </subcellularLocation>
</comment>
<keyword evidence="4 6" id="KW-0472">Membrane</keyword>
<feature type="transmembrane region" description="Helical" evidence="6">
    <location>
        <begin position="457"/>
        <end position="476"/>
    </location>
</feature>
<dbReference type="PANTHER" id="PTHR23502:SF5">
    <property type="entry name" value="QUINIDINE RESISTANCE PROTEIN 3"/>
    <property type="match status" value="1"/>
</dbReference>
<dbReference type="Pfam" id="PF07690">
    <property type="entry name" value="MFS_1"/>
    <property type="match status" value="1"/>
</dbReference>
<feature type="domain" description="Major facilitator superfamily (MFS) profile" evidence="7">
    <location>
        <begin position="29"/>
        <end position="479"/>
    </location>
</feature>
<evidence type="ECO:0000313" key="8">
    <source>
        <dbReference type="EMBL" id="EPT01718.1"/>
    </source>
</evidence>
<protein>
    <recommendedName>
        <fullName evidence="7">Major facilitator superfamily (MFS) profile domain-containing protein</fullName>
    </recommendedName>
</protein>
<evidence type="ECO:0000313" key="9">
    <source>
        <dbReference type="Proteomes" id="UP000015241"/>
    </source>
</evidence>
<dbReference type="InterPro" id="IPR036259">
    <property type="entry name" value="MFS_trans_sf"/>
</dbReference>
<feature type="transmembrane region" description="Helical" evidence="6">
    <location>
        <begin position="389"/>
        <end position="414"/>
    </location>
</feature>
<dbReference type="GO" id="GO:0022857">
    <property type="term" value="F:transmembrane transporter activity"/>
    <property type="evidence" value="ECO:0007669"/>
    <property type="project" value="InterPro"/>
</dbReference>
<keyword evidence="2 6" id="KW-0812">Transmembrane</keyword>
<dbReference type="HOGENOM" id="CLU_008455_8_5_1"/>
<evidence type="ECO:0000256" key="6">
    <source>
        <dbReference type="SAM" id="Phobius"/>
    </source>
</evidence>
<dbReference type="SUPFAM" id="SSF103473">
    <property type="entry name" value="MFS general substrate transporter"/>
    <property type="match status" value="1"/>
</dbReference>
<keyword evidence="3 6" id="KW-1133">Transmembrane helix</keyword>
<dbReference type="AlphaFoldDB" id="S8EAW1"/>
<dbReference type="InParanoid" id="S8EAW1"/>
<feature type="transmembrane region" description="Helical" evidence="6">
    <location>
        <begin position="362"/>
        <end position="383"/>
    </location>
</feature>
<dbReference type="STRING" id="743788.S8EAW1"/>
<dbReference type="InterPro" id="IPR020846">
    <property type="entry name" value="MFS_dom"/>
</dbReference>
<proteinExistence type="predicted"/>
<feature type="transmembrane region" description="Helical" evidence="6">
    <location>
        <begin position="67"/>
        <end position="87"/>
    </location>
</feature>